<dbReference type="Proteomes" id="UP000039865">
    <property type="component" value="Unassembled WGS sequence"/>
</dbReference>
<sequence length="130" mass="15338">MSSTHYFLILVFAITFIALINTLKKHKYYEYSTGDYSSRERNTYFANQISPQQFDKQARNYTQEAVDNLLKSQDYQQNKHRLKRHRAGTNCFSTYDIANQSQMNGRDGYLGSKSFDATNQSREHNFSKMY</sequence>
<dbReference type="AlphaFoldDB" id="A0A078AC66"/>
<accession>A0A078AC66</accession>
<feature type="transmembrane region" description="Helical" evidence="1">
    <location>
        <begin position="6"/>
        <end position="23"/>
    </location>
</feature>
<keyword evidence="1" id="KW-0812">Transmembrane</keyword>
<proteinExistence type="predicted"/>
<evidence type="ECO:0000313" key="2">
    <source>
        <dbReference type="EMBL" id="CDW79431.1"/>
    </source>
</evidence>
<dbReference type="InParanoid" id="A0A078AC66"/>
<keyword evidence="3" id="KW-1185">Reference proteome</keyword>
<gene>
    <name evidence="2" type="primary">Contig15418.g16433</name>
    <name evidence="2" type="ORF">STYLEM_8419</name>
</gene>
<keyword evidence="1" id="KW-1133">Transmembrane helix</keyword>
<evidence type="ECO:0000313" key="3">
    <source>
        <dbReference type="Proteomes" id="UP000039865"/>
    </source>
</evidence>
<reference evidence="2 3" key="1">
    <citation type="submission" date="2014-06" db="EMBL/GenBank/DDBJ databases">
        <authorList>
            <person name="Swart Estienne"/>
        </authorList>
    </citation>
    <scope>NUCLEOTIDE SEQUENCE [LARGE SCALE GENOMIC DNA]</scope>
    <source>
        <strain evidence="2 3">130c</strain>
    </source>
</reference>
<organism evidence="2 3">
    <name type="scientific">Stylonychia lemnae</name>
    <name type="common">Ciliate</name>
    <dbReference type="NCBI Taxonomy" id="5949"/>
    <lineage>
        <taxon>Eukaryota</taxon>
        <taxon>Sar</taxon>
        <taxon>Alveolata</taxon>
        <taxon>Ciliophora</taxon>
        <taxon>Intramacronucleata</taxon>
        <taxon>Spirotrichea</taxon>
        <taxon>Stichotrichia</taxon>
        <taxon>Sporadotrichida</taxon>
        <taxon>Oxytrichidae</taxon>
        <taxon>Stylonychinae</taxon>
        <taxon>Stylonychia</taxon>
    </lineage>
</organism>
<evidence type="ECO:0000256" key="1">
    <source>
        <dbReference type="SAM" id="Phobius"/>
    </source>
</evidence>
<keyword evidence="1" id="KW-0472">Membrane</keyword>
<name>A0A078AC66_STYLE</name>
<protein>
    <submittedName>
        <fullName evidence="2">Uncharacterized protein</fullName>
    </submittedName>
</protein>
<dbReference type="EMBL" id="CCKQ01007993">
    <property type="protein sequence ID" value="CDW79431.1"/>
    <property type="molecule type" value="Genomic_DNA"/>
</dbReference>